<organism evidence="2 3">
    <name type="scientific">Diversispora epigaea</name>
    <dbReference type="NCBI Taxonomy" id="1348612"/>
    <lineage>
        <taxon>Eukaryota</taxon>
        <taxon>Fungi</taxon>
        <taxon>Fungi incertae sedis</taxon>
        <taxon>Mucoromycota</taxon>
        <taxon>Glomeromycotina</taxon>
        <taxon>Glomeromycetes</taxon>
        <taxon>Diversisporales</taxon>
        <taxon>Diversisporaceae</taxon>
        <taxon>Diversispora</taxon>
    </lineage>
</organism>
<evidence type="ECO:0000256" key="1">
    <source>
        <dbReference type="SAM" id="MobiDB-lite"/>
    </source>
</evidence>
<keyword evidence="3" id="KW-1185">Reference proteome</keyword>
<dbReference type="Proteomes" id="UP000266861">
    <property type="component" value="Unassembled WGS sequence"/>
</dbReference>
<gene>
    <name evidence="2" type="ORF">Glove_144g132</name>
</gene>
<dbReference type="AlphaFoldDB" id="A0A397IY81"/>
<comment type="caution">
    <text evidence="2">The sequence shown here is derived from an EMBL/GenBank/DDBJ whole genome shotgun (WGS) entry which is preliminary data.</text>
</comment>
<proteinExistence type="predicted"/>
<dbReference type="OrthoDB" id="10372072at2759"/>
<evidence type="ECO:0000313" key="3">
    <source>
        <dbReference type="Proteomes" id="UP000266861"/>
    </source>
</evidence>
<feature type="region of interest" description="Disordered" evidence="1">
    <location>
        <begin position="95"/>
        <end position="115"/>
    </location>
</feature>
<name>A0A397IY81_9GLOM</name>
<protein>
    <submittedName>
        <fullName evidence="2">Uncharacterized protein</fullName>
    </submittedName>
</protein>
<sequence length="115" mass="13500">MASQQQLKQQFKQLPKNVQKKLHRINIDGTKLVKECDQNSNPEARENLKSIVMEIDFIHLDFNESEGEKLKIARELLRPYRNKFIRALAIFKPKQEGTKRKRISGDGGNKRARRQ</sequence>
<reference evidence="2 3" key="1">
    <citation type="submission" date="2018-08" db="EMBL/GenBank/DDBJ databases">
        <title>Genome and evolution of the arbuscular mycorrhizal fungus Diversispora epigaea (formerly Glomus versiforme) and its bacterial endosymbionts.</title>
        <authorList>
            <person name="Sun X."/>
            <person name="Fei Z."/>
            <person name="Harrison M."/>
        </authorList>
    </citation>
    <scope>NUCLEOTIDE SEQUENCE [LARGE SCALE GENOMIC DNA]</scope>
    <source>
        <strain evidence="2 3">IT104</strain>
    </source>
</reference>
<accession>A0A397IY81</accession>
<evidence type="ECO:0000313" key="2">
    <source>
        <dbReference type="EMBL" id="RHZ79552.1"/>
    </source>
</evidence>
<dbReference type="EMBL" id="PQFF01000135">
    <property type="protein sequence ID" value="RHZ79552.1"/>
    <property type="molecule type" value="Genomic_DNA"/>
</dbReference>